<dbReference type="InterPro" id="IPR001412">
    <property type="entry name" value="aa-tRNA-synth_I_CS"/>
</dbReference>
<dbReference type="PANTHER" id="PTHR43097:SF5">
    <property type="entry name" value="GLUTAMATE--TRNA LIGASE"/>
    <property type="match status" value="1"/>
</dbReference>
<dbReference type="GO" id="GO:0004818">
    <property type="term" value="F:glutamate-tRNA ligase activity"/>
    <property type="evidence" value="ECO:0007669"/>
    <property type="project" value="UniProtKB-EC"/>
</dbReference>
<comment type="subcellular location">
    <subcellularLocation>
        <location evidence="1">Cytoplasm</location>
    </subcellularLocation>
</comment>
<dbReference type="InterPro" id="IPR050132">
    <property type="entry name" value="Gln/Glu-tRNA_Ligase"/>
</dbReference>
<dbReference type="Gene3D" id="3.40.50.620">
    <property type="entry name" value="HUPs"/>
    <property type="match status" value="1"/>
</dbReference>
<evidence type="ECO:0000259" key="14">
    <source>
        <dbReference type="Pfam" id="PF20974"/>
    </source>
</evidence>
<name>A0A9W9RKV3_PENBR</name>
<keyword evidence="7 12" id="KW-0067">ATP-binding</keyword>
<gene>
    <name evidence="15" type="ORF">N7541_002856</name>
</gene>
<evidence type="ECO:0000256" key="10">
    <source>
        <dbReference type="ARBA" id="ARBA00030865"/>
    </source>
</evidence>
<dbReference type="EMBL" id="JAPZBR010000002">
    <property type="protein sequence ID" value="KAJ5362012.1"/>
    <property type="molecule type" value="Genomic_DNA"/>
</dbReference>
<dbReference type="InterPro" id="IPR036282">
    <property type="entry name" value="Glutathione-S-Trfase_C_sf"/>
</dbReference>
<dbReference type="Pfam" id="PF00749">
    <property type="entry name" value="tRNA-synt_1c"/>
    <property type="match status" value="1"/>
</dbReference>
<dbReference type="SUPFAM" id="SSF52374">
    <property type="entry name" value="Nucleotidylyl transferase"/>
    <property type="match status" value="1"/>
</dbReference>
<evidence type="ECO:0000313" key="16">
    <source>
        <dbReference type="Proteomes" id="UP001148299"/>
    </source>
</evidence>
<dbReference type="Pfam" id="PF20974">
    <property type="entry name" value="tRNA-synt_1c_C2"/>
    <property type="match status" value="1"/>
</dbReference>
<evidence type="ECO:0000256" key="12">
    <source>
        <dbReference type="RuleBase" id="RU363037"/>
    </source>
</evidence>
<dbReference type="InterPro" id="IPR020056">
    <property type="entry name" value="Rbsml_bL25/Gln-tRNA_synth_N"/>
</dbReference>
<dbReference type="FunFam" id="2.40.240.10:FF:000004">
    <property type="entry name" value="Glutamyl-tRNA synthetase, cytoplasmic"/>
    <property type="match status" value="1"/>
</dbReference>
<evidence type="ECO:0000256" key="7">
    <source>
        <dbReference type="ARBA" id="ARBA00022840"/>
    </source>
</evidence>
<dbReference type="Gene3D" id="2.40.240.10">
    <property type="entry name" value="Ribosomal Protein L25, Chain P"/>
    <property type="match status" value="1"/>
</dbReference>
<evidence type="ECO:0000256" key="2">
    <source>
        <dbReference type="ARBA" id="ARBA00008927"/>
    </source>
</evidence>
<dbReference type="InterPro" id="IPR011035">
    <property type="entry name" value="Ribosomal_bL25/Gln-tRNA_synth"/>
</dbReference>
<dbReference type="FunFam" id="1.20.1050.10:FF:000036">
    <property type="entry name" value="Putative glutamyl-tRNA synthetase"/>
    <property type="match status" value="1"/>
</dbReference>
<dbReference type="GO" id="GO:0006424">
    <property type="term" value="P:glutamyl-tRNA aminoacylation"/>
    <property type="evidence" value="ECO:0007669"/>
    <property type="project" value="TreeGrafter"/>
</dbReference>
<dbReference type="InterPro" id="IPR020058">
    <property type="entry name" value="Glu/Gln-tRNA-synth_Ib_cat-dom"/>
</dbReference>
<comment type="similarity">
    <text evidence="2">Belongs to the class-I aminoacyl-tRNA synthetase family. Glutamate--tRNA ligase type 2 subfamily.</text>
</comment>
<dbReference type="EC" id="6.1.1.17" evidence="3"/>
<reference evidence="15" key="2">
    <citation type="journal article" date="2023" name="IMA Fungus">
        <title>Comparative genomic study of the Penicillium genus elucidates a diverse pangenome and 15 lateral gene transfer events.</title>
        <authorList>
            <person name="Petersen C."/>
            <person name="Sorensen T."/>
            <person name="Nielsen M.R."/>
            <person name="Sondergaard T.E."/>
            <person name="Sorensen J.L."/>
            <person name="Fitzpatrick D.A."/>
            <person name="Frisvad J.C."/>
            <person name="Nielsen K.L."/>
        </authorList>
    </citation>
    <scope>NUCLEOTIDE SEQUENCE</scope>
    <source>
        <strain evidence="15">IBT 35675</strain>
    </source>
</reference>
<dbReference type="Gene3D" id="1.20.1050.10">
    <property type="match status" value="1"/>
</dbReference>
<dbReference type="AlphaFoldDB" id="A0A9W9RKV3"/>
<evidence type="ECO:0000313" key="15">
    <source>
        <dbReference type="EMBL" id="KAJ5362012.1"/>
    </source>
</evidence>
<keyword evidence="6 12" id="KW-0547">Nucleotide-binding</keyword>
<keyword evidence="16" id="KW-1185">Reference proteome</keyword>
<evidence type="ECO:0000256" key="8">
    <source>
        <dbReference type="ARBA" id="ARBA00022917"/>
    </source>
</evidence>
<sequence>MTRFDLFVATGATQALLLPAVLIALFINEASPYKLTILFSPRSKIIDITFVDDSVLGDDEKSIICLQSDGKSITGTAPIIQHLYANFPFLVGKDSQAERVWISQLESFEALDFKVLDPILQRLDAHLLLRSFVTGYSLSTPDIAIWGAIRGNRVAAAAIKKGSLVNLTRWYEFVQDLSREKKIAKAKEGASYDIALNNTENGVVTRFPPEPSGYLHIGHAKAALLVCDISTDPSTGKVTHLDLELHLAGDVKKTEKKVTWLSTEGQTLVPVELVDFDYLLNKDSLAEEDILEDVLNFNTEFRVDALADSNVSDVQVGDIIQFDRKGFYRVDRVPAIGVPGVFFSVPTGKQK</sequence>
<evidence type="ECO:0000259" key="13">
    <source>
        <dbReference type="Pfam" id="PF00749"/>
    </source>
</evidence>
<organism evidence="15 16">
    <name type="scientific">Penicillium brevicompactum</name>
    <dbReference type="NCBI Taxonomy" id="5074"/>
    <lineage>
        <taxon>Eukaryota</taxon>
        <taxon>Fungi</taxon>
        <taxon>Dikarya</taxon>
        <taxon>Ascomycota</taxon>
        <taxon>Pezizomycotina</taxon>
        <taxon>Eurotiomycetes</taxon>
        <taxon>Eurotiomycetidae</taxon>
        <taxon>Eurotiales</taxon>
        <taxon>Aspergillaceae</taxon>
        <taxon>Penicillium</taxon>
    </lineage>
</organism>
<comment type="caution">
    <text evidence="15">The sequence shown here is derived from an EMBL/GenBank/DDBJ whole genome shotgun (WGS) entry which is preliminary data.</text>
</comment>
<dbReference type="PROSITE" id="PS00178">
    <property type="entry name" value="AA_TRNA_LIGASE_I"/>
    <property type="match status" value="1"/>
</dbReference>
<keyword evidence="8 12" id="KW-0648">Protein biosynthesis</keyword>
<dbReference type="PANTHER" id="PTHR43097">
    <property type="entry name" value="GLUTAMINE-TRNA LIGASE"/>
    <property type="match status" value="1"/>
</dbReference>
<evidence type="ECO:0000256" key="9">
    <source>
        <dbReference type="ARBA" id="ARBA00023146"/>
    </source>
</evidence>
<accession>A0A9W9RKV3</accession>
<keyword evidence="9 12" id="KW-0030">Aminoacyl-tRNA synthetase</keyword>
<proteinExistence type="inferred from homology"/>
<keyword evidence="4" id="KW-0963">Cytoplasm</keyword>
<evidence type="ECO:0000256" key="1">
    <source>
        <dbReference type="ARBA" id="ARBA00004496"/>
    </source>
</evidence>
<dbReference type="InterPro" id="IPR014729">
    <property type="entry name" value="Rossmann-like_a/b/a_fold"/>
</dbReference>
<evidence type="ECO:0000256" key="5">
    <source>
        <dbReference type="ARBA" id="ARBA00022598"/>
    </source>
</evidence>
<keyword evidence="5 12" id="KW-0436">Ligase</keyword>
<evidence type="ECO:0000256" key="4">
    <source>
        <dbReference type="ARBA" id="ARBA00022490"/>
    </source>
</evidence>
<evidence type="ECO:0000256" key="3">
    <source>
        <dbReference type="ARBA" id="ARBA00012835"/>
    </source>
</evidence>
<dbReference type="InterPro" id="IPR049437">
    <property type="entry name" value="tRNA-synt_1c_C2"/>
</dbReference>
<feature type="domain" description="Glutamyl/glutaminyl-tRNA synthetase class Ib catalytic" evidence="13">
    <location>
        <begin position="203"/>
        <end position="225"/>
    </location>
</feature>
<dbReference type="SUPFAM" id="SSF47616">
    <property type="entry name" value="GST C-terminal domain-like"/>
    <property type="match status" value="1"/>
</dbReference>
<feature type="domain" description="tRNA synthetases class I (E and Q) anti-codon binding" evidence="14">
    <location>
        <begin position="257"/>
        <end position="331"/>
    </location>
</feature>
<dbReference type="SUPFAM" id="SSF50715">
    <property type="entry name" value="Ribosomal protein L25-like"/>
    <property type="match status" value="1"/>
</dbReference>
<evidence type="ECO:0000256" key="11">
    <source>
        <dbReference type="ARBA" id="ARBA00048351"/>
    </source>
</evidence>
<dbReference type="Proteomes" id="UP001148299">
    <property type="component" value="Unassembled WGS sequence"/>
</dbReference>
<reference evidence="15" key="1">
    <citation type="submission" date="2022-12" db="EMBL/GenBank/DDBJ databases">
        <authorList>
            <person name="Petersen C."/>
        </authorList>
    </citation>
    <scope>NUCLEOTIDE SEQUENCE</scope>
    <source>
        <strain evidence="15">IBT 35675</strain>
    </source>
</reference>
<dbReference type="GO" id="GO:0005524">
    <property type="term" value="F:ATP binding"/>
    <property type="evidence" value="ECO:0007669"/>
    <property type="project" value="UniProtKB-KW"/>
</dbReference>
<evidence type="ECO:0000256" key="6">
    <source>
        <dbReference type="ARBA" id="ARBA00022741"/>
    </source>
</evidence>
<dbReference type="GO" id="GO:0005829">
    <property type="term" value="C:cytosol"/>
    <property type="evidence" value="ECO:0007669"/>
    <property type="project" value="TreeGrafter"/>
</dbReference>
<protein>
    <recommendedName>
        <fullName evidence="3">glutamate--tRNA ligase</fullName>
        <ecNumber evidence="3">6.1.1.17</ecNumber>
    </recommendedName>
    <alternativeName>
        <fullName evidence="10">Glutamyl-tRNA synthetase</fullName>
    </alternativeName>
</protein>
<comment type="catalytic activity">
    <reaction evidence="11">
        <text>tRNA(Glu) + L-glutamate + ATP = L-glutamyl-tRNA(Glu) + AMP + diphosphate</text>
        <dbReference type="Rhea" id="RHEA:23540"/>
        <dbReference type="Rhea" id="RHEA-COMP:9663"/>
        <dbReference type="Rhea" id="RHEA-COMP:9680"/>
        <dbReference type="ChEBI" id="CHEBI:29985"/>
        <dbReference type="ChEBI" id="CHEBI:30616"/>
        <dbReference type="ChEBI" id="CHEBI:33019"/>
        <dbReference type="ChEBI" id="CHEBI:78442"/>
        <dbReference type="ChEBI" id="CHEBI:78520"/>
        <dbReference type="ChEBI" id="CHEBI:456215"/>
        <dbReference type="EC" id="6.1.1.17"/>
    </reaction>
</comment>
<dbReference type="GO" id="GO:0017102">
    <property type="term" value="C:methionyl glutamyl tRNA synthetase complex"/>
    <property type="evidence" value="ECO:0007669"/>
    <property type="project" value="TreeGrafter"/>
</dbReference>